<dbReference type="InterPro" id="IPR018211">
    <property type="entry name" value="ADH_Fe_CS"/>
</dbReference>
<dbReference type="Gene3D" id="3.40.50.1970">
    <property type="match status" value="1"/>
</dbReference>
<name>A0ABU4WIN6_9FIRM</name>
<comment type="similarity">
    <text evidence="1">Belongs to the iron-containing alcohol dehydrogenase family.</text>
</comment>
<keyword evidence="7" id="KW-1185">Reference proteome</keyword>
<reference evidence="6 7" key="1">
    <citation type="submission" date="2022-03" db="EMBL/GenBank/DDBJ databases">
        <title>Novel taxa within the pig intestine.</title>
        <authorList>
            <person name="Wylensek D."/>
            <person name="Bishof K."/>
            <person name="Afrizal A."/>
            <person name="Clavel T."/>
        </authorList>
    </citation>
    <scope>NUCLEOTIDE SEQUENCE [LARGE SCALE GENOMIC DNA]</scope>
    <source>
        <strain evidence="6 7">Cla-KB-P134</strain>
    </source>
</reference>
<dbReference type="Pfam" id="PF25137">
    <property type="entry name" value="ADH_Fe_C"/>
    <property type="match status" value="1"/>
</dbReference>
<dbReference type="Pfam" id="PF00465">
    <property type="entry name" value="Fe-ADH"/>
    <property type="match status" value="1"/>
</dbReference>
<proteinExistence type="inferred from homology"/>
<evidence type="ECO:0000256" key="1">
    <source>
        <dbReference type="ARBA" id="ARBA00007358"/>
    </source>
</evidence>
<evidence type="ECO:0000256" key="2">
    <source>
        <dbReference type="ARBA" id="ARBA00023002"/>
    </source>
</evidence>
<comment type="caution">
    <text evidence="6">The sequence shown here is derived from an EMBL/GenBank/DDBJ whole genome shotgun (WGS) entry which is preliminary data.</text>
</comment>
<dbReference type="EMBL" id="JALBUS010000001">
    <property type="protein sequence ID" value="MDX8416416.1"/>
    <property type="molecule type" value="Genomic_DNA"/>
</dbReference>
<sequence length="402" mass="45032">MRWPRRLWCRMFQKSMRLLLPLLPYRNPQILHHIQDIHQVKKNHPLIVTGSHTVQSEGMQELIQQYESVSIFDGVKANPTTDQIGQAYQMYQQEHCDHIIGFGGGSSLDCAKAVAAQIARPQKTIAQMAGVLKVRKKTPLLILIPTTAGTGSETTLAAVVTDSQTHHKYAINDFVLIPDVAILDPVLTLSLPPHLTASTGMDALTHAMEAYMGRSMTKQTRQEALTAIRLIYENILVAYRDGTNRRARKNMLQASYLAGDAFSKSYVGYVHAIAHSLGGQYNLPHGQTNATLLPIVLQAYGHTIDKKLHDIATEIGLADASMPDEKAAQKMIESIRQLDQAMDIPLTIPQIQKQDIPQMARYADQEANPLYPVPVLWDQNELEQIYEQAMDKKRNLDTIKEE</sequence>
<dbReference type="PROSITE" id="PS00060">
    <property type="entry name" value="ADH_IRON_2"/>
    <property type="match status" value="1"/>
</dbReference>
<protein>
    <submittedName>
        <fullName evidence="6">Iron-containing alcohol dehydrogenase</fullName>
    </submittedName>
</protein>
<feature type="domain" description="Fe-containing alcohol dehydrogenase-like C-terminal" evidence="5">
    <location>
        <begin position="196"/>
        <end position="390"/>
    </location>
</feature>
<dbReference type="InterPro" id="IPR039697">
    <property type="entry name" value="Alcohol_dehydrogenase_Fe"/>
</dbReference>
<dbReference type="SUPFAM" id="SSF56796">
    <property type="entry name" value="Dehydroquinate synthase-like"/>
    <property type="match status" value="1"/>
</dbReference>
<dbReference type="Proteomes" id="UP001285244">
    <property type="component" value="Unassembled WGS sequence"/>
</dbReference>
<dbReference type="RefSeq" id="WP_320324751.1">
    <property type="nucleotide sequence ID" value="NZ_JALBUS010000001.1"/>
</dbReference>
<dbReference type="PROSITE" id="PS00913">
    <property type="entry name" value="ADH_IRON_1"/>
    <property type="match status" value="1"/>
</dbReference>
<dbReference type="Gene3D" id="1.20.1090.10">
    <property type="entry name" value="Dehydroquinate synthase-like - alpha domain"/>
    <property type="match status" value="1"/>
</dbReference>
<feature type="domain" description="Alcohol dehydrogenase iron-type/glycerol dehydrogenase GldA" evidence="4">
    <location>
        <begin position="31"/>
        <end position="185"/>
    </location>
</feature>
<dbReference type="PANTHER" id="PTHR11496:SF102">
    <property type="entry name" value="ALCOHOL DEHYDROGENASE 4"/>
    <property type="match status" value="1"/>
</dbReference>
<dbReference type="PANTHER" id="PTHR11496">
    <property type="entry name" value="ALCOHOL DEHYDROGENASE"/>
    <property type="match status" value="1"/>
</dbReference>
<organism evidence="6 7">
    <name type="scientific">Absicoccus intestinalis</name>
    <dbReference type="NCBI Taxonomy" id="2926319"/>
    <lineage>
        <taxon>Bacteria</taxon>
        <taxon>Bacillati</taxon>
        <taxon>Bacillota</taxon>
        <taxon>Erysipelotrichia</taxon>
        <taxon>Erysipelotrichales</taxon>
        <taxon>Erysipelotrichaceae</taxon>
        <taxon>Absicoccus</taxon>
    </lineage>
</organism>
<evidence type="ECO:0000256" key="3">
    <source>
        <dbReference type="ARBA" id="ARBA00023027"/>
    </source>
</evidence>
<dbReference type="CDD" id="cd08189">
    <property type="entry name" value="Fe-ADH-like"/>
    <property type="match status" value="1"/>
</dbReference>
<gene>
    <name evidence="6" type="ORF">MOZ64_00955</name>
</gene>
<accession>A0ABU4WIN6</accession>
<dbReference type="InterPro" id="IPR056798">
    <property type="entry name" value="ADH_Fe_C"/>
</dbReference>
<keyword evidence="3" id="KW-0520">NAD</keyword>
<dbReference type="InterPro" id="IPR001670">
    <property type="entry name" value="ADH_Fe/GldA"/>
</dbReference>
<evidence type="ECO:0000313" key="6">
    <source>
        <dbReference type="EMBL" id="MDX8416416.1"/>
    </source>
</evidence>
<evidence type="ECO:0000313" key="7">
    <source>
        <dbReference type="Proteomes" id="UP001285244"/>
    </source>
</evidence>
<keyword evidence="2" id="KW-0560">Oxidoreductase</keyword>
<evidence type="ECO:0000259" key="5">
    <source>
        <dbReference type="Pfam" id="PF25137"/>
    </source>
</evidence>
<evidence type="ECO:0000259" key="4">
    <source>
        <dbReference type="Pfam" id="PF00465"/>
    </source>
</evidence>